<dbReference type="Proteomes" id="UP000294933">
    <property type="component" value="Unassembled WGS sequence"/>
</dbReference>
<keyword evidence="7" id="KW-0472">Membrane</keyword>
<evidence type="ECO:0000256" key="8">
    <source>
        <dbReference type="SAM" id="MobiDB-lite"/>
    </source>
</evidence>
<reference evidence="9 10" key="1">
    <citation type="submission" date="2018-06" db="EMBL/GenBank/DDBJ databases">
        <title>A transcriptomic atlas of mushroom development highlights an independent origin of complex multicellularity.</title>
        <authorList>
            <consortium name="DOE Joint Genome Institute"/>
            <person name="Krizsan K."/>
            <person name="Almasi E."/>
            <person name="Merenyi Z."/>
            <person name="Sahu N."/>
            <person name="Viragh M."/>
            <person name="Koszo T."/>
            <person name="Mondo S."/>
            <person name="Kiss B."/>
            <person name="Balint B."/>
            <person name="Kues U."/>
            <person name="Barry K."/>
            <person name="Hegedus J.C."/>
            <person name="Henrissat B."/>
            <person name="Johnson J."/>
            <person name="Lipzen A."/>
            <person name="Ohm R."/>
            <person name="Nagy I."/>
            <person name="Pangilinan J."/>
            <person name="Yan J."/>
            <person name="Xiong Y."/>
            <person name="Grigoriev I.V."/>
            <person name="Hibbett D.S."/>
            <person name="Nagy L.G."/>
        </authorList>
    </citation>
    <scope>NUCLEOTIDE SEQUENCE [LARGE SCALE GENOMIC DNA]</scope>
    <source>
        <strain evidence="9 10">SZMC22713</strain>
    </source>
</reference>
<evidence type="ECO:0000256" key="2">
    <source>
        <dbReference type="ARBA" id="ARBA00006375"/>
    </source>
</evidence>
<keyword evidence="6" id="KW-1133">Transmembrane helix</keyword>
<evidence type="ECO:0000256" key="4">
    <source>
        <dbReference type="ARBA" id="ARBA00022692"/>
    </source>
</evidence>
<dbReference type="OrthoDB" id="77989at2759"/>
<dbReference type="InterPro" id="IPR023395">
    <property type="entry name" value="MCP_dom_sf"/>
</dbReference>
<protein>
    <submittedName>
        <fullName evidence="9">Mitochondrial carrier</fullName>
    </submittedName>
</protein>
<organism evidence="9 10">
    <name type="scientific">Rickenella mellea</name>
    <dbReference type="NCBI Taxonomy" id="50990"/>
    <lineage>
        <taxon>Eukaryota</taxon>
        <taxon>Fungi</taxon>
        <taxon>Dikarya</taxon>
        <taxon>Basidiomycota</taxon>
        <taxon>Agaricomycotina</taxon>
        <taxon>Agaricomycetes</taxon>
        <taxon>Hymenochaetales</taxon>
        <taxon>Rickenellaceae</taxon>
        <taxon>Rickenella</taxon>
    </lineage>
</organism>
<keyword evidence="5" id="KW-0677">Repeat</keyword>
<evidence type="ECO:0000313" key="9">
    <source>
        <dbReference type="EMBL" id="TDL28763.1"/>
    </source>
</evidence>
<keyword evidence="3" id="KW-0813">Transport</keyword>
<feature type="compositionally biased region" description="Low complexity" evidence="8">
    <location>
        <begin position="37"/>
        <end position="55"/>
    </location>
</feature>
<feature type="compositionally biased region" description="Basic and acidic residues" evidence="8">
    <location>
        <begin position="444"/>
        <end position="453"/>
    </location>
</feature>
<comment type="subcellular location">
    <subcellularLocation>
        <location evidence="1">Membrane</location>
        <topology evidence="1">Multi-pass membrane protein</topology>
    </subcellularLocation>
</comment>
<dbReference type="VEuPathDB" id="FungiDB:BD410DRAFT_760352"/>
<keyword evidence="4" id="KW-0812">Transmembrane</keyword>
<dbReference type="InterPro" id="IPR018108">
    <property type="entry name" value="MCP_transmembrane"/>
</dbReference>
<evidence type="ECO:0000256" key="6">
    <source>
        <dbReference type="ARBA" id="ARBA00022989"/>
    </source>
</evidence>
<comment type="similarity">
    <text evidence="2">Belongs to the mitochondrial carrier (TC 2.A.29) family.</text>
</comment>
<proteinExistence type="inferred from homology"/>
<evidence type="ECO:0000256" key="7">
    <source>
        <dbReference type="ARBA" id="ARBA00023136"/>
    </source>
</evidence>
<evidence type="ECO:0000256" key="5">
    <source>
        <dbReference type="ARBA" id="ARBA00022737"/>
    </source>
</evidence>
<evidence type="ECO:0000256" key="3">
    <source>
        <dbReference type="ARBA" id="ARBA00022448"/>
    </source>
</evidence>
<feature type="region of interest" description="Disordered" evidence="8">
    <location>
        <begin position="1"/>
        <end position="57"/>
    </location>
</feature>
<accession>A0A4Y7QM91</accession>
<dbReference type="AlphaFoldDB" id="A0A4Y7QM91"/>
<dbReference type="Gene3D" id="1.50.40.10">
    <property type="entry name" value="Mitochondrial carrier domain"/>
    <property type="match status" value="1"/>
</dbReference>
<gene>
    <name evidence="9" type="ORF">BD410DRAFT_760352</name>
</gene>
<evidence type="ECO:0000256" key="1">
    <source>
        <dbReference type="ARBA" id="ARBA00004141"/>
    </source>
</evidence>
<dbReference type="InterPro" id="IPR050391">
    <property type="entry name" value="Mito_Metabolite_Transporter"/>
</dbReference>
<dbReference type="SUPFAM" id="SSF103506">
    <property type="entry name" value="Mitochondrial carrier"/>
    <property type="match status" value="1"/>
</dbReference>
<dbReference type="EMBL" id="ML170157">
    <property type="protein sequence ID" value="TDL28763.1"/>
    <property type="molecule type" value="Genomic_DNA"/>
</dbReference>
<keyword evidence="10" id="KW-1185">Reference proteome</keyword>
<evidence type="ECO:0000313" key="10">
    <source>
        <dbReference type="Proteomes" id="UP000294933"/>
    </source>
</evidence>
<dbReference type="PANTHER" id="PTHR45618">
    <property type="entry name" value="MITOCHONDRIAL DICARBOXYLATE CARRIER-RELATED"/>
    <property type="match status" value="1"/>
</dbReference>
<dbReference type="STRING" id="50990.A0A4Y7QM91"/>
<feature type="region of interest" description="Disordered" evidence="8">
    <location>
        <begin position="432"/>
        <end position="463"/>
    </location>
</feature>
<sequence>MASTSAASLRDLYSSPQQPWSFLPPPQNGSASPSPPINSSSLSDTATTTTYTWSTHPPPNSIYDLAPGLNLEPSVPNIRLLARTILASALLQYMSTGIAMPWEVGRILLQVQYVPRDVGVSAAPAEDADIVQVEEDESQEVRESSIDIEDVYFTEDVTPGAPLARFHPPRQRQTDEQGYVVRQSVADTELRPEYVIPVGSADGVWSMMKCVGRWRPEGWLALWKGTCQLTSYCIDFLSGTLQPIVQAILGGVVSQIYPSHGPILVPLASHILTGLILSPFDLVRTRLIAQTSQTRHKRYTGPLDALSQISRDEGGVRAMYFHPQLLYPALLDCTLRPLAGLAAEAGAARLLGPAATPDTHPIVWSLAQLATGCATFLVILPVETVRRRLQVQTRGIASPLKTCVETRPRPYFGVVDTLYSILSEERSDLPLKTSDARKRRRASKSGDKGKSKEGASLVDPDGDGGSWLRHTGVGQLYRGLGMRVGGSVLAFILQMVSAGPDVDDGWTEL</sequence>
<dbReference type="Pfam" id="PF00153">
    <property type="entry name" value="Mito_carr"/>
    <property type="match status" value="1"/>
</dbReference>
<name>A0A4Y7QM91_9AGAM</name>
<dbReference type="GO" id="GO:0016020">
    <property type="term" value="C:membrane"/>
    <property type="evidence" value="ECO:0007669"/>
    <property type="project" value="UniProtKB-SubCell"/>
</dbReference>